<feature type="domain" description="Rad50/SbcC-type AAA" evidence="2">
    <location>
        <begin position="6"/>
        <end position="206"/>
    </location>
</feature>
<keyword evidence="1" id="KW-0175">Coiled coil</keyword>
<dbReference type="PANTHER" id="PTHR32114">
    <property type="entry name" value="ABC TRANSPORTER ABCH.3"/>
    <property type="match status" value="1"/>
</dbReference>
<dbReference type="SUPFAM" id="SSF52540">
    <property type="entry name" value="P-loop containing nucleoside triphosphate hydrolases"/>
    <property type="match status" value="1"/>
</dbReference>
<reference evidence="3 4" key="1">
    <citation type="journal article" date="2013" name="Genome Announc.">
        <title>Draft Genome Sequence of the Methanotrophic Gammaproteobacterium Methyloglobulus morosus DSM 22980 Strain KoM1.</title>
        <authorList>
            <person name="Poehlein A."/>
            <person name="Deutzmann J.S."/>
            <person name="Daniel R."/>
            <person name="Simeonova D.D."/>
        </authorList>
    </citation>
    <scope>NUCLEOTIDE SEQUENCE [LARGE SCALE GENOMIC DNA]</scope>
    <source>
        <strain evidence="3 4">KoM1</strain>
    </source>
</reference>
<dbReference type="InterPro" id="IPR038729">
    <property type="entry name" value="Rad50/SbcC_AAA"/>
</dbReference>
<evidence type="ECO:0000256" key="1">
    <source>
        <dbReference type="SAM" id="Coils"/>
    </source>
</evidence>
<feature type="coiled-coil region" evidence="1">
    <location>
        <begin position="297"/>
        <end position="324"/>
    </location>
</feature>
<evidence type="ECO:0000313" key="3">
    <source>
        <dbReference type="EMBL" id="ESS70134.1"/>
    </source>
</evidence>
<dbReference type="EMBL" id="AYLO01000117">
    <property type="protein sequence ID" value="ESS70134.1"/>
    <property type="molecule type" value="Genomic_DNA"/>
</dbReference>
<proteinExistence type="predicted"/>
<dbReference type="Pfam" id="PF13558">
    <property type="entry name" value="SbcC_Walker_B"/>
    <property type="match status" value="1"/>
</dbReference>
<evidence type="ECO:0000313" key="4">
    <source>
        <dbReference type="Proteomes" id="UP000017842"/>
    </source>
</evidence>
<accession>V5BQM6</accession>
<gene>
    <name evidence="3" type="primary">sbcC</name>
    <name evidence="3" type="ORF">MGMO_125c00080</name>
</gene>
<dbReference type="STRING" id="1116472.MGMO_125c00080"/>
<protein>
    <submittedName>
        <fullName evidence="3">Nuclease SbcCD subunit C</fullName>
    </submittedName>
</protein>
<feature type="coiled-coil region" evidence="1">
    <location>
        <begin position="531"/>
        <end position="558"/>
    </location>
</feature>
<keyword evidence="4" id="KW-1185">Reference proteome</keyword>
<feature type="coiled-coil region" evidence="1">
    <location>
        <begin position="184"/>
        <end position="243"/>
    </location>
</feature>
<dbReference type="PATRIC" id="fig|1116472.3.peg.3262"/>
<feature type="coiled-coil region" evidence="1">
    <location>
        <begin position="901"/>
        <end position="1000"/>
    </location>
</feature>
<name>V5BQM6_9GAMM</name>
<sequence length="1155" mass="130020">MKILNLYFKNINSLEGENRIDFEQSPFTDTGVFAITGPNGSGKSSILDAVTLALYGETFRFDKPAQHIITQHANESFSQIEFAFGADKYRSSWHVKREGSSPWGEVMPSEMQLVRLNNGEETIATTPQQVCASLVDITGMNFRNFTRSILLAQGDFAAFLNALDTERMDILEKIISTDIYADYKQEVTDKLAEAQKKLSFLQEDLASVPLIEPESLEACELDLADFSEQTADYQEEINRLKAQQAVLAETAGIRGQVASLETKLQAAITQRMAVQKKLDQLAAAENAKDFKDDIHAIKQKQQALAQENSALSALRNELRQIESTLALPGYDMAALAQQDLANKPESFTEQKQAIDTIRNQVNLFNANWQSEIILLRSLSTQIVERQAALDEVTAWLEEHAIDKPLAENFPELERLKNLRTTLDELDEKKKVLGKWSKSTHTALQKNKGNIDKKNARLAQLNKNLGQEEKNLADLAQGNTLEQIEELQAEQKERVKAFEELVNLAVANEKLTPQTSFFFSLLGKKSAPDRDAEELEVELEALKHQQKQEENIRLALERSVFNDALLARMSQDRAHLIDGKPCPLCGSTDHPYAKGSPAPANSQQALLDQRIKIKRLTVKLSELAEQVKLAHRYAERGQARNDQLKQLKARWFALCNQLNVASTDMDIKKTGMMKRLLATESTDLKNIAILLTKYKGSQRRIAKLRAAIEKNTAALGQLQTVLQTIDTEWQTEPQRMAEAETENTNVSLEERELAAALTGQLLQLGESLPTKGKENALLERLISRRQDYESYAFRKKDLTDELNILVSKQAAGQAQIDSYKERLDHFNSQLHTEEVVGLHLALVEKQKFIADKEQVTRQLQSELETLDKAIADKMQGSQFSSLEEIGQILELMDSQHEFIEQKASLDEDVTQWEAELDKLNLQLESHKGEGKPELTDEDIEYDVKTIREKMELAELEARRLETIVREQKQYKEKQAAILAQLESQQASVHQASAEVAEISAQNGMAFRRRVQERMVERLLSQTNAMLEKISGRYYVRQKLTDRGLALEIEDTYQGNVRRLPKTLSGGESFIVSLALALGLSELANNGRSVDSLFLDEGFGNLDAETLYTVINTLEGLRAHGKTVGVISHVEAVQKRFKAQLQLVKKPNGLGELRKVS</sequence>
<dbReference type="Pfam" id="PF13476">
    <property type="entry name" value="AAA_23"/>
    <property type="match status" value="1"/>
</dbReference>
<dbReference type="PANTHER" id="PTHR32114:SF2">
    <property type="entry name" value="ABC TRANSPORTER ABCH.3"/>
    <property type="match status" value="1"/>
</dbReference>
<dbReference type="RefSeq" id="WP_023495906.1">
    <property type="nucleotide sequence ID" value="NZ_AYLO01000117.1"/>
</dbReference>
<dbReference type="InterPro" id="IPR027417">
    <property type="entry name" value="P-loop_NTPase"/>
</dbReference>
<dbReference type="Proteomes" id="UP000017842">
    <property type="component" value="Unassembled WGS sequence"/>
</dbReference>
<feature type="coiled-coil region" evidence="1">
    <location>
        <begin position="443"/>
        <end position="500"/>
    </location>
</feature>
<organism evidence="3 4">
    <name type="scientific">Methyloglobulus morosus KoM1</name>
    <dbReference type="NCBI Taxonomy" id="1116472"/>
    <lineage>
        <taxon>Bacteria</taxon>
        <taxon>Pseudomonadati</taxon>
        <taxon>Pseudomonadota</taxon>
        <taxon>Gammaproteobacteria</taxon>
        <taxon>Methylococcales</taxon>
        <taxon>Methylococcaceae</taxon>
        <taxon>Methyloglobulus</taxon>
    </lineage>
</organism>
<dbReference type="GO" id="GO:0006302">
    <property type="term" value="P:double-strand break repair"/>
    <property type="evidence" value="ECO:0007669"/>
    <property type="project" value="InterPro"/>
</dbReference>
<dbReference type="AlphaFoldDB" id="V5BQM6"/>
<dbReference type="eggNOG" id="COG0419">
    <property type="taxonomic scope" value="Bacteria"/>
</dbReference>
<evidence type="ECO:0000259" key="2">
    <source>
        <dbReference type="Pfam" id="PF13476"/>
    </source>
</evidence>
<dbReference type="OrthoDB" id="9795626at2"/>
<comment type="caution">
    <text evidence="3">The sequence shown here is derived from an EMBL/GenBank/DDBJ whole genome shotgun (WGS) entry which is preliminary data.</text>
</comment>
<dbReference type="GO" id="GO:0016887">
    <property type="term" value="F:ATP hydrolysis activity"/>
    <property type="evidence" value="ECO:0007669"/>
    <property type="project" value="InterPro"/>
</dbReference>
<dbReference type="Gene3D" id="3.40.50.300">
    <property type="entry name" value="P-loop containing nucleotide triphosphate hydrolases"/>
    <property type="match status" value="2"/>
</dbReference>